<dbReference type="Gene3D" id="1.25.10.10">
    <property type="entry name" value="Leucine-rich Repeat Variant"/>
    <property type="match status" value="1"/>
</dbReference>
<dbReference type="PANTHER" id="PTHR46043:SF1">
    <property type="entry name" value="OS03G0116900 PROTEIN"/>
    <property type="match status" value="1"/>
</dbReference>
<reference evidence="1" key="1">
    <citation type="journal article" date="2018" name="DNA Res.">
        <title>Multiple hybrid de novo genome assembly of finger millet, an orphan allotetraploid crop.</title>
        <authorList>
            <person name="Hatakeyama M."/>
            <person name="Aluri S."/>
            <person name="Balachadran M.T."/>
            <person name="Sivarajan S.R."/>
            <person name="Patrignani A."/>
            <person name="Gruter S."/>
            <person name="Poveda L."/>
            <person name="Shimizu-Inatsugi R."/>
            <person name="Baeten J."/>
            <person name="Francoijs K.J."/>
            <person name="Nataraja K.N."/>
            <person name="Reddy Y.A.N."/>
            <person name="Phadnis S."/>
            <person name="Ravikumar R.L."/>
            <person name="Schlapbach R."/>
            <person name="Sreeman S.M."/>
            <person name="Shimizu K.K."/>
        </authorList>
    </citation>
    <scope>NUCLEOTIDE SEQUENCE</scope>
</reference>
<dbReference type="Proteomes" id="UP001054889">
    <property type="component" value="Unassembled WGS sequence"/>
</dbReference>
<evidence type="ECO:0000313" key="1">
    <source>
        <dbReference type="EMBL" id="GJN04914.1"/>
    </source>
</evidence>
<keyword evidence="2" id="KW-1185">Reference proteome</keyword>
<name>A0AAV5D2S4_ELECO</name>
<dbReference type="SUPFAM" id="SSF48371">
    <property type="entry name" value="ARM repeat"/>
    <property type="match status" value="1"/>
</dbReference>
<accession>A0AAV5D2S4</accession>
<dbReference type="InterPro" id="IPR016024">
    <property type="entry name" value="ARM-type_fold"/>
</dbReference>
<gene>
    <name evidence="1" type="primary">ga22498</name>
    <name evidence="1" type="ORF">PR202_ga22498</name>
</gene>
<comment type="caution">
    <text evidence="1">The sequence shown here is derived from an EMBL/GenBank/DDBJ whole genome shotgun (WGS) entry which is preliminary data.</text>
</comment>
<proteinExistence type="predicted"/>
<protein>
    <submittedName>
        <fullName evidence="1">Uncharacterized protein</fullName>
    </submittedName>
</protein>
<dbReference type="EMBL" id="BQKI01000011">
    <property type="protein sequence ID" value="GJN04914.1"/>
    <property type="molecule type" value="Genomic_DNA"/>
</dbReference>
<dbReference type="AlphaFoldDB" id="A0AAV5D2S4"/>
<sequence length="304" mass="33310">MRNSIDTVVVKLDINLGDCELLAKIGELYDDASSSPPMDDTSTCVQELQRLLAWLQMSHTEAKNLALDGLLEALQKDEKSVVSVLHSDDNDSAMVHLFTASWPEVIREKVDTVVCHIVGSNSQKAAVALHHLSFTSYSAVQAIVSHGGLRPLVEMCHSVCQSAAVGTMCLESLTTGYNNDGLPRSVLWEAGLRSLLLYLSDNNDRHEAAVNAIRNLVRVVSTHSSAGDMTMKQRLVREQGCLPLLVRTILEHESNSACEVADMISHGANEHLRKLSDMNVQGATELLHRLEGGWLSSLFSSRKQ</sequence>
<dbReference type="PANTHER" id="PTHR46043">
    <property type="entry name" value="ARM REPEAT SUPERFAMILY PROTEIN"/>
    <property type="match status" value="1"/>
</dbReference>
<evidence type="ECO:0000313" key="2">
    <source>
        <dbReference type="Proteomes" id="UP001054889"/>
    </source>
</evidence>
<organism evidence="1 2">
    <name type="scientific">Eleusine coracana subsp. coracana</name>
    <dbReference type="NCBI Taxonomy" id="191504"/>
    <lineage>
        <taxon>Eukaryota</taxon>
        <taxon>Viridiplantae</taxon>
        <taxon>Streptophyta</taxon>
        <taxon>Embryophyta</taxon>
        <taxon>Tracheophyta</taxon>
        <taxon>Spermatophyta</taxon>
        <taxon>Magnoliopsida</taxon>
        <taxon>Liliopsida</taxon>
        <taxon>Poales</taxon>
        <taxon>Poaceae</taxon>
        <taxon>PACMAD clade</taxon>
        <taxon>Chloridoideae</taxon>
        <taxon>Cynodonteae</taxon>
        <taxon>Eleusininae</taxon>
        <taxon>Eleusine</taxon>
    </lineage>
</organism>
<reference evidence="1" key="2">
    <citation type="submission" date="2021-12" db="EMBL/GenBank/DDBJ databases">
        <title>Resequencing data analysis of finger millet.</title>
        <authorList>
            <person name="Hatakeyama M."/>
            <person name="Aluri S."/>
            <person name="Balachadran M.T."/>
            <person name="Sivarajan S.R."/>
            <person name="Poveda L."/>
            <person name="Shimizu-Inatsugi R."/>
            <person name="Schlapbach R."/>
            <person name="Sreeman S.M."/>
            <person name="Shimizu K.K."/>
        </authorList>
    </citation>
    <scope>NUCLEOTIDE SEQUENCE</scope>
</reference>
<dbReference type="InterPro" id="IPR011989">
    <property type="entry name" value="ARM-like"/>
</dbReference>